<dbReference type="Proteomes" id="UP000284706">
    <property type="component" value="Unassembled WGS sequence"/>
</dbReference>
<evidence type="ECO:0000313" key="3">
    <source>
        <dbReference type="Proteomes" id="UP000284706"/>
    </source>
</evidence>
<dbReference type="EMBL" id="NHYE01005507">
    <property type="protein sequence ID" value="PPQ71327.1"/>
    <property type="molecule type" value="Genomic_DNA"/>
</dbReference>
<reference evidence="2 3" key="1">
    <citation type="journal article" date="2018" name="Evol. Lett.">
        <title>Horizontal gene cluster transfer increased hallucinogenic mushroom diversity.</title>
        <authorList>
            <person name="Reynolds H.T."/>
            <person name="Vijayakumar V."/>
            <person name="Gluck-Thaler E."/>
            <person name="Korotkin H.B."/>
            <person name="Matheny P.B."/>
            <person name="Slot J.C."/>
        </authorList>
    </citation>
    <scope>NUCLEOTIDE SEQUENCE [LARGE SCALE GENOMIC DNA]</scope>
    <source>
        <strain evidence="2 3">SRW20</strain>
    </source>
</reference>
<accession>A0A409VYJ8</accession>
<name>A0A409VYJ8_9AGAR</name>
<evidence type="ECO:0000313" key="2">
    <source>
        <dbReference type="EMBL" id="PPQ71327.1"/>
    </source>
</evidence>
<gene>
    <name evidence="2" type="ORF">CVT26_011972</name>
</gene>
<dbReference type="AlphaFoldDB" id="A0A409VYJ8"/>
<dbReference type="OrthoDB" id="2845803at2759"/>
<organism evidence="2 3">
    <name type="scientific">Gymnopilus dilepis</name>
    <dbReference type="NCBI Taxonomy" id="231916"/>
    <lineage>
        <taxon>Eukaryota</taxon>
        <taxon>Fungi</taxon>
        <taxon>Dikarya</taxon>
        <taxon>Basidiomycota</taxon>
        <taxon>Agaricomycotina</taxon>
        <taxon>Agaricomycetes</taxon>
        <taxon>Agaricomycetidae</taxon>
        <taxon>Agaricales</taxon>
        <taxon>Agaricineae</taxon>
        <taxon>Hymenogastraceae</taxon>
        <taxon>Gymnopilus</taxon>
    </lineage>
</organism>
<dbReference type="InParanoid" id="A0A409VYJ8"/>
<keyword evidence="3" id="KW-1185">Reference proteome</keyword>
<feature type="region of interest" description="Disordered" evidence="1">
    <location>
        <begin position="186"/>
        <end position="233"/>
    </location>
</feature>
<feature type="compositionally biased region" description="Low complexity" evidence="1">
    <location>
        <begin position="186"/>
        <end position="204"/>
    </location>
</feature>
<feature type="compositionally biased region" description="Low complexity" evidence="1">
    <location>
        <begin position="221"/>
        <end position="233"/>
    </location>
</feature>
<sequence>MAIDETQKLSSLTEWSKAHIPSVYEAATVEQVKQSIEETFSPDLIGTVNGNKGKTRKNFLDSAYKLQAAWVEGRKVIWHQLVEVADDSSNRSGTVGAVYSIVGIQAVLPGESEPTTFERLKSVVVRPSSTMKSFVYQLFALTFAALSAYAAVPPVASASAPESGLAGAPSASAAVPSAAIPGASGAAASPSAPAASSTPPAAGGAPSGAGGGSAGEGGLGASSAAGSAPTGSAAGVPSGIPGAGAGAGGASAALASGSASASTSAPSTTVSNSAASNMAAGGVLGLAIVPLALHAALL</sequence>
<evidence type="ECO:0000256" key="1">
    <source>
        <dbReference type="SAM" id="MobiDB-lite"/>
    </source>
</evidence>
<proteinExistence type="predicted"/>
<comment type="caution">
    <text evidence="2">The sequence shown here is derived from an EMBL/GenBank/DDBJ whole genome shotgun (WGS) entry which is preliminary data.</text>
</comment>
<feature type="compositionally biased region" description="Gly residues" evidence="1">
    <location>
        <begin position="205"/>
        <end position="220"/>
    </location>
</feature>
<protein>
    <recommendedName>
        <fullName evidence="4">SnoaL-like domain-containing protein</fullName>
    </recommendedName>
</protein>
<evidence type="ECO:0008006" key="4">
    <source>
        <dbReference type="Google" id="ProtNLM"/>
    </source>
</evidence>